<feature type="transmembrane region" description="Helical" evidence="2">
    <location>
        <begin position="221"/>
        <end position="239"/>
    </location>
</feature>
<dbReference type="RefSeq" id="XP_008079069.1">
    <property type="nucleotide sequence ID" value="XM_008080878.1"/>
</dbReference>
<feature type="compositionally biased region" description="Low complexity" evidence="1">
    <location>
        <begin position="52"/>
        <end position="72"/>
    </location>
</feature>
<keyword evidence="2" id="KW-0812">Transmembrane</keyword>
<protein>
    <submittedName>
        <fullName evidence="3">Uncharacterized protein</fullName>
    </submittedName>
</protein>
<sequence>MSHKRSTNRSAVTMEELEDVFYDNPSIGASMNDCEHRNSEPPTSPHSFGYPSHHSGFRSDSSSDLGMSASAGRFSPPAWRRDPAESKNGFLSSLGRGLGKRHFDSRDSSPEYESAEDGDDTLAMAARTRLPSGSLSPEKQRSPSPAPYHATPAPFAPIATTAFDGTFIKQEHEQTETPHEDSNNYIRFQLKAELQHRTQPYEDAIRAVSGRLARITRSKTSMAVSALIAFLSVLLYRTIFMAPISAPVPDLVKVAGLAKAFEPLIYYSENGAYQIDDLHQTGVAVWDLGESIRSTNMTSGPIIAQELDELSESLKQLAVSLTTFFANVDGDVDAILIVMDWSRLELAQIQSSHPSAITAAFDNMHDFLSRTGLLENGSGDPTRLGVFTTRVFGLTNPQQTRQTLQRTFTEFLNILEESINSELKHSLALFALFEAIDKQFHNLARTVVRELSAQEAAQEDMLSSLWTKILGANASTLQKFERNKKHLANIRAKTLMNKSVLMEHNGKLLALKANLESLRRKLISPLVRANGSSLTIEAQIRGLEEVSSYLGAVRQKQKGNRMAMLYGAGVKSARNRIRAGNADDDDEGYEY</sequence>
<evidence type="ECO:0000313" key="4">
    <source>
        <dbReference type="Proteomes" id="UP000016922"/>
    </source>
</evidence>
<dbReference type="KEGG" id="glz:GLAREA_06930"/>
<dbReference type="OrthoDB" id="4202871at2759"/>
<organism evidence="3 4">
    <name type="scientific">Glarea lozoyensis (strain ATCC 20868 / MF5171)</name>
    <dbReference type="NCBI Taxonomy" id="1116229"/>
    <lineage>
        <taxon>Eukaryota</taxon>
        <taxon>Fungi</taxon>
        <taxon>Dikarya</taxon>
        <taxon>Ascomycota</taxon>
        <taxon>Pezizomycotina</taxon>
        <taxon>Leotiomycetes</taxon>
        <taxon>Helotiales</taxon>
        <taxon>Helotiaceae</taxon>
        <taxon>Glarea</taxon>
    </lineage>
</organism>
<proteinExistence type="predicted"/>
<feature type="region of interest" description="Disordered" evidence="1">
    <location>
        <begin position="24"/>
        <end position="154"/>
    </location>
</feature>
<keyword evidence="4" id="KW-1185">Reference proteome</keyword>
<dbReference type="OMA" id="PPGFRRY"/>
<evidence type="ECO:0000256" key="1">
    <source>
        <dbReference type="SAM" id="MobiDB-lite"/>
    </source>
</evidence>
<dbReference type="eggNOG" id="ENOG502SKYR">
    <property type="taxonomic scope" value="Eukaryota"/>
</dbReference>
<dbReference type="EMBL" id="KE145357">
    <property type="protein sequence ID" value="EPE33917.1"/>
    <property type="molecule type" value="Genomic_DNA"/>
</dbReference>
<evidence type="ECO:0000256" key="2">
    <source>
        <dbReference type="SAM" id="Phobius"/>
    </source>
</evidence>
<dbReference type="AlphaFoldDB" id="S3D628"/>
<keyword evidence="2" id="KW-1133">Transmembrane helix</keyword>
<accession>S3D628</accession>
<dbReference type="STRING" id="1116229.S3D628"/>
<dbReference type="HOGENOM" id="CLU_011243_1_0_1"/>
<evidence type="ECO:0000313" key="3">
    <source>
        <dbReference type="EMBL" id="EPE33917.1"/>
    </source>
</evidence>
<keyword evidence="2" id="KW-0472">Membrane</keyword>
<reference evidence="3 4" key="1">
    <citation type="journal article" date="2013" name="BMC Genomics">
        <title>Genomics-driven discovery of the pneumocandin biosynthetic gene cluster in the fungus Glarea lozoyensis.</title>
        <authorList>
            <person name="Chen L."/>
            <person name="Yue Q."/>
            <person name="Zhang X."/>
            <person name="Xiang M."/>
            <person name="Wang C."/>
            <person name="Li S."/>
            <person name="Che Y."/>
            <person name="Ortiz-Lopez F.J."/>
            <person name="Bills G.F."/>
            <person name="Liu X."/>
            <person name="An Z."/>
        </authorList>
    </citation>
    <scope>NUCLEOTIDE SEQUENCE [LARGE SCALE GENOMIC DNA]</scope>
    <source>
        <strain evidence="4">ATCC 20868 / MF5171</strain>
    </source>
</reference>
<name>S3D628_GLAL2</name>
<dbReference type="GeneID" id="19465983"/>
<gene>
    <name evidence="3" type="ORF">GLAREA_06930</name>
</gene>
<dbReference type="Proteomes" id="UP000016922">
    <property type="component" value="Unassembled WGS sequence"/>
</dbReference>